<evidence type="ECO:0000313" key="2">
    <source>
        <dbReference type="EMBL" id="RKT73739.1"/>
    </source>
</evidence>
<dbReference type="AlphaFoldDB" id="A0A495XJ19"/>
<feature type="transmembrane region" description="Helical" evidence="1">
    <location>
        <begin position="157"/>
        <end position="181"/>
    </location>
</feature>
<feature type="transmembrane region" description="Helical" evidence="1">
    <location>
        <begin position="95"/>
        <end position="112"/>
    </location>
</feature>
<keyword evidence="1" id="KW-1133">Transmembrane helix</keyword>
<organism evidence="2 3">
    <name type="scientific">Saccharothrix variisporea</name>
    <dbReference type="NCBI Taxonomy" id="543527"/>
    <lineage>
        <taxon>Bacteria</taxon>
        <taxon>Bacillati</taxon>
        <taxon>Actinomycetota</taxon>
        <taxon>Actinomycetes</taxon>
        <taxon>Pseudonocardiales</taxon>
        <taxon>Pseudonocardiaceae</taxon>
        <taxon>Saccharothrix</taxon>
    </lineage>
</organism>
<dbReference type="EMBL" id="RBXR01000001">
    <property type="protein sequence ID" value="RKT73739.1"/>
    <property type="molecule type" value="Genomic_DNA"/>
</dbReference>
<sequence length="370" mass="39005">MTPALRSAALLAALGAGWIAAWRLGLREVDESSAYSFFITALLGFGLYASTSGIVIEEFRRELRTVVVAVTLGVLAKVVLIFGVMFLVYRQPEHLVFAVAVAQIDPLSVAAVRAKSKMSDSAKALLAAWASFDDPITVLLTVYITSFALQGGSVGGFGAFTVNFGLNLALAGGAFLLWLLVRRRRLAVTGRGARLVVHAVSAVVVVVIGYVAVSFSLLLALALIGLFFRPDLGKWVDGLAEVGMFAATCAVGLVLAFEFSWALAGVGAVLGAAAFCAQAVVAWVLTLPQRWRGDRVRLSLGQQNGLTAIILALLLEPTFPGAIAVVAPAVVMVNLLHALTNGIYDHFQRPVPRPAVVRGNVNVVSARVGP</sequence>
<dbReference type="Proteomes" id="UP000272729">
    <property type="component" value="Unassembled WGS sequence"/>
</dbReference>
<evidence type="ECO:0000313" key="3">
    <source>
        <dbReference type="Proteomes" id="UP000272729"/>
    </source>
</evidence>
<protein>
    <recommendedName>
        <fullName evidence="4">NhaP-type Na+/H+ or K+/H+ antiporter</fullName>
    </recommendedName>
</protein>
<dbReference type="RefSeq" id="WP_147459438.1">
    <property type="nucleotide sequence ID" value="NZ_JBIUBA010000051.1"/>
</dbReference>
<feature type="transmembrane region" description="Helical" evidence="1">
    <location>
        <begin position="202"/>
        <end position="228"/>
    </location>
</feature>
<evidence type="ECO:0008006" key="4">
    <source>
        <dbReference type="Google" id="ProtNLM"/>
    </source>
</evidence>
<gene>
    <name evidence="2" type="ORF">DFJ66_7076</name>
</gene>
<comment type="caution">
    <text evidence="2">The sequence shown here is derived from an EMBL/GenBank/DDBJ whole genome shotgun (WGS) entry which is preliminary data.</text>
</comment>
<feature type="transmembrane region" description="Helical" evidence="1">
    <location>
        <begin position="261"/>
        <end position="286"/>
    </location>
</feature>
<feature type="transmembrane region" description="Helical" evidence="1">
    <location>
        <begin position="67"/>
        <end position="89"/>
    </location>
</feature>
<evidence type="ECO:0000256" key="1">
    <source>
        <dbReference type="SAM" id="Phobius"/>
    </source>
</evidence>
<proteinExistence type="predicted"/>
<name>A0A495XJ19_9PSEU</name>
<keyword evidence="1" id="KW-0472">Membrane</keyword>
<keyword evidence="1" id="KW-0812">Transmembrane</keyword>
<keyword evidence="3" id="KW-1185">Reference proteome</keyword>
<feature type="transmembrane region" description="Helical" evidence="1">
    <location>
        <begin position="33"/>
        <end position="55"/>
    </location>
</feature>
<feature type="transmembrane region" description="Helical" evidence="1">
    <location>
        <begin position="124"/>
        <end position="145"/>
    </location>
</feature>
<accession>A0A495XJ19</accession>
<dbReference type="OrthoDB" id="517234at2"/>
<reference evidence="2 3" key="1">
    <citation type="submission" date="2018-10" db="EMBL/GenBank/DDBJ databases">
        <title>Sequencing the genomes of 1000 actinobacteria strains.</title>
        <authorList>
            <person name="Klenk H.-P."/>
        </authorList>
    </citation>
    <scope>NUCLEOTIDE SEQUENCE [LARGE SCALE GENOMIC DNA]</scope>
    <source>
        <strain evidence="2 3">DSM 43911</strain>
    </source>
</reference>